<evidence type="ECO:0000313" key="2">
    <source>
        <dbReference type="Proteomes" id="UP000823638"/>
    </source>
</evidence>
<comment type="caution">
    <text evidence="1">The sequence shown here is derived from an EMBL/GenBank/DDBJ whole genome shotgun (WGS) entry which is preliminary data.</text>
</comment>
<gene>
    <name evidence="1" type="ORF">IAA81_09500</name>
</gene>
<sequence>MNIGILTVFEKKNENNSACLKSLTEAVEKKGHTANVLDGTSREEIRLSHYEYVIVATHPRSFFSGNLPERVAECLAQGGSLIGKKSCGLIFKPGLMLNKACANLMAAMEKEGMVLDYSDIVPDTEYAGIVGKKF</sequence>
<dbReference type="EMBL" id="JADIMM010000109">
    <property type="protein sequence ID" value="MBO8458442.1"/>
    <property type="molecule type" value="Genomic_DNA"/>
</dbReference>
<dbReference type="AlphaFoldDB" id="A0A9D9HR44"/>
<reference evidence="1" key="1">
    <citation type="submission" date="2020-10" db="EMBL/GenBank/DDBJ databases">
        <authorList>
            <person name="Gilroy R."/>
        </authorList>
    </citation>
    <scope>NUCLEOTIDE SEQUENCE</scope>
    <source>
        <strain evidence="1">10532</strain>
    </source>
</reference>
<proteinExistence type="predicted"/>
<organism evidence="1 2">
    <name type="scientific">Candidatus Gallitreponema excrementavium</name>
    <dbReference type="NCBI Taxonomy" id="2840840"/>
    <lineage>
        <taxon>Bacteria</taxon>
        <taxon>Pseudomonadati</taxon>
        <taxon>Spirochaetota</taxon>
        <taxon>Spirochaetia</taxon>
        <taxon>Spirochaetales</taxon>
        <taxon>Candidatus Gallitreponema</taxon>
    </lineage>
</organism>
<protein>
    <submittedName>
        <fullName evidence="1">Uncharacterized protein</fullName>
    </submittedName>
</protein>
<accession>A0A9D9HR44</accession>
<dbReference type="Proteomes" id="UP000823638">
    <property type="component" value="Unassembled WGS sequence"/>
</dbReference>
<reference evidence="1" key="2">
    <citation type="journal article" date="2021" name="PeerJ">
        <title>Extensive microbial diversity within the chicken gut microbiome revealed by metagenomics and culture.</title>
        <authorList>
            <person name="Gilroy R."/>
            <person name="Ravi A."/>
            <person name="Getino M."/>
            <person name="Pursley I."/>
            <person name="Horton D.L."/>
            <person name="Alikhan N.F."/>
            <person name="Baker D."/>
            <person name="Gharbi K."/>
            <person name="Hall N."/>
            <person name="Watson M."/>
            <person name="Adriaenssens E.M."/>
            <person name="Foster-Nyarko E."/>
            <person name="Jarju S."/>
            <person name="Secka A."/>
            <person name="Antonio M."/>
            <person name="Oren A."/>
            <person name="Chaudhuri R.R."/>
            <person name="La Ragione R."/>
            <person name="Hildebrand F."/>
            <person name="Pallen M.J."/>
        </authorList>
    </citation>
    <scope>NUCLEOTIDE SEQUENCE</scope>
    <source>
        <strain evidence="1">10532</strain>
    </source>
</reference>
<name>A0A9D9HR44_9SPIR</name>
<evidence type="ECO:0000313" key="1">
    <source>
        <dbReference type="EMBL" id="MBO8458442.1"/>
    </source>
</evidence>